<dbReference type="PANTHER" id="PTHR12801">
    <property type="entry name" value="RNA EXONUCLEASE REXO1 / RECO3 FAMILY MEMBER-RELATED"/>
    <property type="match status" value="1"/>
</dbReference>
<feature type="region of interest" description="Disordered" evidence="8">
    <location>
        <begin position="336"/>
        <end position="365"/>
    </location>
</feature>
<dbReference type="InterPro" id="IPR036397">
    <property type="entry name" value="RNaseH_sf"/>
</dbReference>
<gene>
    <name evidence="10" type="ORF">AKAME5_000695700</name>
</gene>
<dbReference type="InterPro" id="IPR047021">
    <property type="entry name" value="REXO1/3/4-like"/>
</dbReference>
<keyword evidence="11" id="KW-1185">Reference proteome</keyword>
<evidence type="ECO:0000256" key="6">
    <source>
        <dbReference type="ARBA" id="ARBA00023242"/>
    </source>
</evidence>
<dbReference type="InterPro" id="IPR012337">
    <property type="entry name" value="RNaseH-like_sf"/>
</dbReference>
<dbReference type="Pfam" id="PF15870">
    <property type="entry name" value="EloA-BP1"/>
    <property type="match status" value="1"/>
</dbReference>
<protein>
    <submittedName>
        <fullName evidence="10">RNA exonuclease 1 homolog</fullName>
    </submittedName>
</protein>
<proteinExistence type="inferred from homology"/>
<evidence type="ECO:0000256" key="8">
    <source>
        <dbReference type="SAM" id="MobiDB-lite"/>
    </source>
</evidence>
<feature type="region of interest" description="Disordered" evidence="8">
    <location>
        <begin position="168"/>
        <end position="278"/>
    </location>
</feature>
<evidence type="ECO:0000256" key="4">
    <source>
        <dbReference type="ARBA" id="ARBA00022801"/>
    </source>
</evidence>
<feature type="coiled-coil region" evidence="7">
    <location>
        <begin position="71"/>
        <end position="105"/>
    </location>
</feature>
<name>A0AAD3MIQ9_LATJO</name>
<dbReference type="PANTHER" id="PTHR12801:SF152">
    <property type="entry name" value="EXONUCLEASE DOMAIN-CONTAINING PROTEIN"/>
    <property type="match status" value="1"/>
</dbReference>
<evidence type="ECO:0000313" key="11">
    <source>
        <dbReference type="Proteomes" id="UP001279410"/>
    </source>
</evidence>
<evidence type="ECO:0000256" key="3">
    <source>
        <dbReference type="ARBA" id="ARBA00022722"/>
    </source>
</evidence>
<reference evidence="10" key="1">
    <citation type="submission" date="2022-08" db="EMBL/GenBank/DDBJ databases">
        <title>Genome sequencing of akame (Lates japonicus).</title>
        <authorList>
            <person name="Hashiguchi Y."/>
            <person name="Takahashi H."/>
        </authorList>
    </citation>
    <scope>NUCLEOTIDE SEQUENCE</scope>
    <source>
        <strain evidence="10">Kochi</strain>
    </source>
</reference>
<sequence>MFPSSGLFADISCPLSKRGFCERPHCSYKHATEVRDVFGAPCKSAIVHSAAGVQNGYPSFACGALVGDETRDDCLQELERINKEIETVRHEVEQEQKRLSRCQNIQADGTNAVPDFSVCKTAGQCVDKSSCTDFTKTYSQVRKYVVDNSKPRTDLEYDPLSNFSADLRSYSSSGKEQKVKNGHGLKREREAVRCDQKKPAAQAQLSHPPSPEPLDDSYDDSVLIIDIPSSPDNKRGRSQKLVDCVTGKSQSTVEELKEPVRAKRKQKQQPEAAKDKVPHDIRQRYVNMFTEEFLKTTANVNDAFEKAVAEERTVYNRSVNKLKYLSVAVNSLKRLKNQSAASAKDENEVNSQRSKGNIPLNPKKLKGNDDMALYESLRDYILTEEKLIESNYPMQHPEKPGSAALFADHKKGNTDPLKRICCRCGATYSVNQTGKHTRKEECNYHYGKGIENRVPGGVETRYSCCQGVMGAPGCQVFKLHVHDSLSLDGFVSTIPRHPSDTSCPGIYSLDCEMCYTVHGLELSRVTVVNSSLQVIYDTFVRPDNEVIDYNTRFSGISEEDVKGNNTSVREVQETLLSFISADTILIGHGLETDLCALKLLHGTVVDTSVVFPHRLGPPHKLTLNNLTAEYLRRIIQESVCGHDTAEDAAACMELMLWKVKEDGKLKK</sequence>
<dbReference type="InterPro" id="IPR034922">
    <property type="entry name" value="REX1-like_exo"/>
</dbReference>
<dbReference type="CDD" id="cd06145">
    <property type="entry name" value="REX1_like"/>
    <property type="match status" value="1"/>
</dbReference>
<keyword evidence="5 10" id="KW-0269">Exonuclease</keyword>
<dbReference type="Proteomes" id="UP001279410">
    <property type="component" value="Unassembled WGS sequence"/>
</dbReference>
<dbReference type="Pfam" id="PF00929">
    <property type="entry name" value="RNase_T"/>
    <property type="match status" value="1"/>
</dbReference>
<evidence type="ECO:0000256" key="7">
    <source>
        <dbReference type="SAM" id="Coils"/>
    </source>
</evidence>
<keyword evidence="4" id="KW-0378">Hydrolase</keyword>
<comment type="caution">
    <text evidence="10">The sequence shown here is derived from an EMBL/GenBank/DDBJ whole genome shotgun (WGS) entry which is preliminary data.</text>
</comment>
<evidence type="ECO:0000256" key="1">
    <source>
        <dbReference type="ARBA" id="ARBA00004123"/>
    </source>
</evidence>
<dbReference type="SMART" id="SM00479">
    <property type="entry name" value="EXOIII"/>
    <property type="match status" value="1"/>
</dbReference>
<dbReference type="InterPro" id="IPR013520">
    <property type="entry name" value="Ribonucl_H"/>
</dbReference>
<feature type="domain" description="Exonuclease" evidence="9">
    <location>
        <begin position="505"/>
        <end position="664"/>
    </location>
</feature>
<accession>A0AAD3MIQ9</accession>
<keyword evidence="3" id="KW-0540">Nuclease</keyword>
<dbReference type="GO" id="GO:0003676">
    <property type="term" value="F:nucleic acid binding"/>
    <property type="evidence" value="ECO:0007669"/>
    <property type="project" value="InterPro"/>
</dbReference>
<dbReference type="Gene3D" id="3.30.420.10">
    <property type="entry name" value="Ribonuclease H-like superfamily/Ribonuclease H"/>
    <property type="match status" value="1"/>
</dbReference>
<keyword evidence="7" id="KW-0175">Coiled coil</keyword>
<dbReference type="GO" id="GO:0005634">
    <property type="term" value="C:nucleus"/>
    <property type="evidence" value="ECO:0007669"/>
    <property type="project" value="UniProtKB-SubCell"/>
</dbReference>
<dbReference type="SUPFAM" id="SSF53098">
    <property type="entry name" value="Ribonuclease H-like"/>
    <property type="match status" value="1"/>
</dbReference>
<dbReference type="EMBL" id="BRZM01000019">
    <property type="protein sequence ID" value="GLD54320.1"/>
    <property type="molecule type" value="Genomic_DNA"/>
</dbReference>
<feature type="compositionally biased region" description="Basic and acidic residues" evidence="8">
    <location>
        <begin position="175"/>
        <end position="198"/>
    </location>
</feature>
<organism evidence="10 11">
    <name type="scientific">Lates japonicus</name>
    <name type="common">Japanese lates</name>
    <dbReference type="NCBI Taxonomy" id="270547"/>
    <lineage>
        <taxon>Eukaryota</taxon>
        <taxon>Metazoa</taxon>
        <taxon>Chordata</taxon>
        <taxon>Craniata</taxon>
        <taxon>Vertebrata</taxon>
        <taxon>Euteleostomi</taxon>
        <taxon>Actinopterygii</taxon>
        <taxon>Neopterygii</taxon>
        <taxon>Teleostei</taxon>
        <taxon>Neoteleostei</taxon>
        <taxon>Acanthomorphata</taxon>
        <taxon>Carangaria</taxon>
        <taxon>Carangaria incertae sedis</taxon>
        <taxon>Centropomidae</taxon>
        <taxon>Lates</taxon>
    </lineage>
</organism>
<dbReference type="FunFam" id="3.30.420.10:FF:000021">
    <property type="entry name" value="RNA exonuclease 1 homolog"/>
    <property type="match status" value="1"/>
</dbReference>
<comment type="similarity">
    <text evidence="2">Belongs to the REXO1/REXO3 family.</text>
</comment>
<evidence type="ECO:0000259" key="9">
    <source>
        <dbReference type="SMART" id="SM00479"/>
    </source>
</evidence>
<evidence type="ECO:0000256" key="5">
    <source>
        <dbReference type="ARBA" id="ARBA00022839"/>
    </source>
</evidence>
<dbReference type="AlphaFoldDB" id="A0AAD3MIQ9"/>
<evidence type="ECO:0000313" key="10">
    <source>
        <dbReference type="EMBL" id="GLD54320.1"/>
    </source>
</evidence>
<dbReference type="GO" id="GO:0004527">
    <property type="term" value="F:exonuclease activity"/>
    <property type="evidence" value="ECO:0007669"/>
    <property type="project" value="UniProtKB-KW"/>
</dbReference>
<comment type="subcellular location">
    <subcellularLocation>
        <location evidence="1">Nucleus</location>
    </subcellularLocation>
</comment>
<dbReference type="InterPro" id="IPR031736">
    <property type="entry name" value="REXO1-like_dom"/>
</dbReference>
<keyword evidence="6" id="KW-0539">Nucleus</keyword>
<evidence type="ECO:0000256" key="2">
    <source>
        <dbReference type="ARBA" id="ARBA00006357"/>
    </source>
</evidence>